<feature type="compositionally biased region" description="Basic residues" evidence="1">
    <location>
        <begin position="504"/>
        <end position="514"/>
    </location>
</feature>
<dbReference type="AlphaFoldDB" id="A0A182TYB5"/>
<dbReference type="InterPro" id="IPR023674">
    <property type="entry name" value="Ribosomal_uL1-like"/>
</dbReference>
<dbReference type="STRING" id="34690.A0A182TYB5"/>
<feature type="compositionally biased region" description="Low complexity" evidence="1">
    <location>
        <begin position="33"/>
        <end position="46"/>
    </location>
</feature>
<dbReference type="InterPro" id="IPR028364">
    <property type="entry name" value="Ribosomal_uL1/biogenesis"/>
</dbReference>
<reference evidence="4" key="1">
    <citation type="submission" date="2014-01" db="EMBL/GenBank/DDBJ databases">
        <title>The Genome Sequence of Anopheles melas CM1001059_A (V2).</title>
        <authorList>
            <consortium name="The Broad Institute Genomics Platform"/>
            <person name="Neafsey D.E."/>
            <person name="Besansky N."/>
            <person name="Howell P."/>
            <person name="Walton C."/>
            <person name="Young S.K."/>
            <person name="Zeng Q."/>
            <person name="Gargeya S."/>
            <person name="Fitzgerald M."/>
            <person name="Haas B."/>
            <person name="Abouelleil A."/>
            <person name="Allen A.W."/>
            <person name="Alvarado L."/>
            <person name="Arachchi H.M."/>
            <person name="Berlin A.M."/>
            <person name="Chapman S.B."/>
            <person name="Gainer-Dewar J."/>
            <person name="Goldberg J."/>
            <person name="Griggs A."/>
            <person name="Gujja S."/>
            <person name="Hansen M."/>
            <person name="Howarth C."/>
            <person name="Imamovic A."/>
            <person name="Ireland A."/>
            <person name="Larimer J."/>
            <person name="McCowan C."/>
            <person name="Murphy C."/>
            <person name="Pearson M."/>
            <person name="Poon T.W."/>
            <person name="Priest M."/>
            <person name="Roberts A."/>
            <person name="Saif S."/>
            <person name="Shea T."/>
            <person name="Sisk P."/>
            <person name="Sykes S."/>
            <person name="Wortman J."/>
            <person name="Nusbaum C."/>
            <person name="Birren B."/>
        </authorList>
    </citation>
    <scope>NUCLEOTIDE SEQUENCE [LARGE SCALE GENOMIC DNA]</scope>
    <source>
        <strain evidence="4">CM1001059</strain>
    </source>
</reference>
<organism evidence="3 4">
    <name type="scientific">Anopheles melas</name>
    <dbReference type="NCBI Taxonomy" id="34690"/>
    <lineage>
        <taxon>Eukaryota</taxon>
        <taxon>Metazoa</taxon>
        <taxon>Ecdysozoa</taxon>
        <taxon>Arthropoda</taxon>
        <taxon>Hexapoda</taxon>
        <taxon>Insecta</taxon>
        <taxon>Pterygota</taxon>
        <taxon>Neoptera</taxon>
        <taxon>Endopterygota</taxon>
        <taxon>Diptera</taxon>
        <taxon>Nematocera</taxon>
        <taxon>Culicoidea</taxon>
        <taxon>Culicidae</taxon>
        <taxon>Anophelinae</taxon>
        <taxon>Anopheles</taxon>
    </lineage>
</organism>
<feature type="compositionally biased region" description="Basic and acidic residues" evidence="1">
    <location>
        <begin position="47"/>
        <end position="73"/>
    </location>
</feature>
<keyword evidence="4" id="KW-1185">Reference proteome</keyword>
<reference evidence="3" key="2">
    <citation type="submission" date="2020-05" db="UniProtKB">
        <authorList>
            <consortium name="EnsemblMetazoa"/>
        </authorList>
    </citation>
    <scope>IDENTIFICATION</scope>
    <source>
        <strain evidence="3">CM1001059</strain>
    </source>
</reference>
<feature type="region of interest" description="Disordered" evidence="1">
    <location>
        <begin position="460"/>
        <end position="514"/>
    </location>
</feature>
<evidence type="ECO:0000313" key="4">
    <source>
        <dbReference type="Proteomes" id="UP000075902"/>
    </source>
</evidence>
<dbReference type="Proteomes" id="UP000075902">
    <property type="component" value="Unassembled WGS sequence"/>
</dbReference>
<feature type="compositionally biased region" description="Basic and acidic residues" evidence="1">
    <location>
        <begin position="125"/>
        <end position="137"/>
    </location>
</feature>
<evidence type="ECO:0000256" key="2">
    <source>
        <dbReference type="SAM" id="Phobius"/>
    </source>
</evidence>
<feature type="region of interest" description="Disordered" evidence="1">
    <location>
        <begin position="1"/>
        <end position="137"/>
    </location>
</feature>
<keyword evidence="2" id="KW-1133">Transmembrane helix</keyword>
<feature type="compositionally biased region" description="Acidic residues" evidence="1">
    <location>
        <begin position="659"/>
        <end position="669"/>
    </location>
</feature>
<dbReference type="Gene3D" id="3.40.50.790">
    <property type="match status" value="1"/>
</dbReference>
<keyword evidence="2" id="KW-0812">Transmembrane</keyword>
<keyword evidence="2" id="KW-0472">Membrane</keyword>
<feature type="compositionally biased region" description="Basic and acidic residues" evidence="1">
    <location>
        <begin position="87"/>
        <end position="100"/>
    </location>
</feature>
<feature type="transmembrane region" description="Helical" evidence="2">
    <location>
        <begin position="601"/>
        <end position="622"/>
    </location>
</feature>
<evidence type="ECO:0000256" key="1">
    <source>
        <dbReference type="SAM" id="MobiDB-lite"/>
    </source>
</evidence>
<dbReference type="Pfam" id="PF00687">
    <property type="entry name" value="Ribosomal_L1"/>
    <property type="match status" value="1"/>
</dbReference>
<proteinExistence type="predicted"/>
<sequence length="783" mass="87544">MKKEKPAAKGSGVLKKSKTDIQKAKKVKSAGPVKEPAAKVAAAAQLLEKKKEVKLVKASKTKADKKDAERENEPPQTLVQANGKAPAKQEKGSKSMKETANEEIMPPLNGKGPKPAKQVTDEEDPSKSENESKAARRERELKLKALKKKQKKVGGKVVSKVSEETLALVPEQLVTEASFRKLYEVVHNKFNEKGNKLFGDDLKYALQAVAVKVPRCPLRICRVALPHTLMRKEDEMCLIVKDNARGRDVDYLPTLHHWEDKLKELSVGYNVQVIPFQQLKRDYSSFEMKRKLVHRFERFVVDARISGHVFSFLGTQFARRGKNPIAVKLDSDAKIKESIEQAALVQTFRQTYSGPVTEIKFAAHWMPVEQAVANGMALLEQLKTVYPGGWLNVQLINLKTVCEKSYSLPIYVSTIDPNLVPVPIITGPRQVFVQKQQKLFSKQTGGKYEVTKDGVVRRVKKPSADGEENNEPDSDVEMTLEDFQPDDDDNWVPYDDEPPARPRTGGRPRQRGPKMRINIIDPANSLESVGEDSRNKRNVRYYTYDDPTNDDLFPGYGEIVHPQQAVGPAAKQCKPEPPPSVQSISISDHSWTGIGSSIIHLLKYLIAGLAILTLPVLLLQAFILPLKILMGLKSVAVANTLVLGTFLWKYLNRHRIRDEEDDDDDDGDDGVQPAGAGTPDASGNGTFRASGIEVMSKIRCELDGSNKHSAHIASGRKERIRIRLLVEDEAEEEEEDDEEEQHRRYGGVYQANMTKKSLRKPIMVLRSRKTAIIKDGVITVSRL</sequence>
<dbReference type="EnsemblMetazoa" id="AMEC010528-RA">
    <property type="protein sequence ID" value="AMEC010528-PA"/>
    <property type="gene ID" value="AMEC010528"/>
</dbReference>
<evidence type="ECO:0000313" key="3">
    <source>
        <dbReference type="EnsemblMetazoa" id="AMEC010528-PA"/>
    </source>
</evidence>
<name>A0A182TYB5_9DIPT</name>
<dbReference type="InterPro" id="IPR016095">
    <property type="entry name" value="Ribosomal_uL1_3-a/b-sand"/>
</dbReference>
<feature type="compositionally biased region" description="Acidic residues" evidence="1">
    <location>
        <begin position="465"/>
        <end position="497"/>
    </location>
</feature>
<protein>
    <submittedName>
        <fullName evidence="3">Uncharacterized protein</fullName>
    </submittedName>
</protein>
<dbReference type="VEuPathDB" id="VectorBase:AMEC010528"/>
<accession>A0A182TYB5</accession>
<feature type="region of interest" description="Disordered" evidence="1">
    <location>
        <begin position="658"/>
        <end position="687"/>
    </location>
</feature>
<dbReference type="SUPFAM" id="SSF56808">
    <property type="entry name" value="Ribosomal protein L1"/>
    <property type="match status" value="1"/>
</dbReference>